<proteinExistence type="inferred from homology"/>
<dbReference type="PROSITE" id="PS51900">
    <property type="entry name" value="CB"/>
    <property type="match status" value="1"/>
</dbReference>
<dbReference type="Gene3D" id="1.10.150.130">
    <property type="match status" value="1"/>
</dbReference>
<organism evidence="8 9">
    <name type="scientific">Agrobacterium leguminum</name>
    <dbReference type="NCBI Taxonomy" id="2792015"/>
    <lineage>
        <taxon>Bacteria</taxon>
        <taxon>Pseudomonadati</taxon>
        <taxon>Pseudomonadota</taxon>
        <taxon>Alphaproteobacteria</taxon>
        <taxon>Hyphomicrobiales</taxon>
        <taxon>Rhizobiaceae</taxon>
        <taxon>Rhizobium/Agrobacterium group</taxon>
        <taxon>Agrobacterium</taxon>
    </lineage>
</organism>
<keyword evidence="3 5" id="KW-0238">DNA-binding</keyword>
<evidence type="ECO:0000256" key="2">
    <source>
        <dbReference type="ARBA" id="ARBA00022908"/>
    </source>
</evidence>
<evidence type="ECO:0000313" key="9">
    <source>
        <dbReference type="Proteomes" id="UP001151309"/>
    </source>
</evidence>
<dbReference type="PROSITE" id="PS51898">
    <property type="entry name" value="TYR_RECOMBINASE"/>
    <property type="match status" value="1"/>
</dbReference>
<comment type="similarity">
    <text evidence="1">Belongs to the 'phage' integrase family.</text>
</comment>
<dbReference type="EMBL" id="JAPZLT010000001">
    <property type="protein sequence ID" value="MCZ7908333.1"/>
    <property type="molecule type" value="Genomic_DNA"/>
</dbReference>
<gene>
    <name evidence="8" type="ORF">O9X94_03345</name>
</gene>
<dbReference type="InterPro" id="IPR011010">
    <property type="entry name" value="DNA_brk_join_enz"/>
</dbReference>
<dbReference type="InterPro" id="IPR013762">
    <property type="entry name" value="Integrase-like_cat_sf"/>
</dbReference>
<evidence type="ECO:0000256" key="4">
    <source>
        <dbReference type="ARBA" id="ARBA00023172"/>
    </source>
</evidence>
<evidence type="ECO:0000256" key="5">
    <source>
        <dbReference type="PROSITE-ProRule" id="PRU01248"/>
    </source>
</evidence>
<dbReference type="AlphaFoldDB" id="A0A9X3HRR7"/>
<dbReference type="PANTHER" id="PTHR30349">
    <property type="entry name" value="PHAGE INTEGRASE-RELATED"/>
    <property type="match status" value="1"/>
</dbReference>
<name>A0A9X3HRR7_9HYPH</name>
<evidence type="ECO:0000259" key="6">
    <source>
        <dbReference type="PROSITE" id="PS51898"/>
    </source>
</evidence>
<dbReference type="GO" id="GO:0015074">
    <property type="term" value="P:DNA integration"/>
    <property type="evidence" value="ECO:0007669"/>
    <property type="project" value="UniProtKB-KW"/>
</dbReference>
<feature type="domain" description="Core-binding (CB)" evidence="7">
    <location>
        <begin position="214"/>
        <end position="296"/>
    </location>
</feature>
<dbReference type="GO" id="GO:0006310">
    <property type="term" value="P:DNA recombination"/>
    <property type="evidence" value="ECO:0007669"/>
    <property type="project" value="UniProtKB-KW"/>
</dbReference>
<dbReference type="PANTHER" id="PTHR30349:SF41">
    <property type="entry name" value="INTEGRASE_RECOMBINASE PROTEIN MJ0367-RELATED"/>
    <property type="match status" value="1"/>
</dbReference>
<dbReference type="Proteomes" id="UP001151309">
    <property type="component" value="Unassembled WGS sequence"/>
</dbReference>
<dbReference type="Pfam" id="PF02899">
    <property type="entry name" value="Phage_int_SAM_1"/>
    <property type="match status" value="1"/>
</dbReference>
<dbReference type="SUPFAM" id="SSF56349">
    <property type="entry name" value="DNA breaking-rejoining enzymes"/>
    <property type="match status" value="1"/>
</dbReference>
<feature type="domain" description="Tyr recombinase" evidence="6">
    <location>
        <begin position="319"/>
        <end position="509"/>
    </location>
</feature>
<dbReference type="InterPro" id="IPR010998">
    <property type="entry name" value="Integrase_recombinase_N"/>
</dbReference>
<dbReference type="InterPro" id="IPR050090">
    <property type="entry name" value="Tyrosine_recombinase_XerCD"/>
</dbReference>
<keyword evidence="2" id="KW-0229">DNA integration</keyword>
<keyword evidence="9" id="KW-1185">Reference proteome</keyword>
<dbReference type="Gene3D" id="1.10.443.10">
    <property type="entry name" value="Intergrase catalytic core"/>
    <property type="match status" value="1"/>
</dbReference>
<keyword evidence="4" id="KW-0233">DNA recombination</keyword>
<comment type="caution">
    <text evidence="8">The sequence shown here is derived from an EMBL/GenBank/DDBJ whole genome shotgun (WGS) entry which is preliminary data.</text>
</comment>
<dbReference type="InterPro" id="IPR002104">
    <property type="entry name" value="Integrase_catalytic"/>
</dbReference>
<evidence type="ECO:0000256" key="3">
    <source>
        <dbReference type="ARBA" id="ARBA00023125"/>
    </source>
</evidence>
<reference evidence="8" key="1">
    <citation type="submission" date="2022-12" db="EMBL/GenBank/DDBJ databases">
        <title>Draft genome sequences of 22 rhizogenic Agrobacterium biovar 1 strains, the causative agent of hairy root disease.</title>
        <authorList>
            <person name="Kim N."/>
            <person name="Vargas P."/>
            <person name="Rediers H."/>
        </authorList>
    </citation>
    <scope>NUCLEOTIDE SEQUENCE</scope>
    <source>
        <strain evidence="8">ST07.17.026</strain>
    </source>
</reference>
<accession>A0A9X3HRR7</accession>
<sequence>MKGEPSVAITALAGQFIKFSLKTYDPDVAKHRHAAANSQVDRQFQSWRQGPATVSHVQIVALAGEAYRLFVERFHENPGSPQNWAAFKAFNRAAAEGRLLNIPSLTPGDLPSDAQAEAIFGPDFTEGVNTLPAQASDILNSLEARFGFLTDWVLQKHGLAIDAESRAKLLRQISSASQDAGWNLKRNAEGDYSPDPKAARFPPVTVLAKPSKATTLDELFEKWEAETKPSASTRSTWRSNLRNLKKHLGVKADDITRITGEEIVAWKDAAVAKGLAAKTINGSYLGMAKTVFNYGIANRLLSTNPADNVRVATRGKAGAGKLPYTDEEVARLLTLAAKERDPSRRWLPWLAASSGARIGEVAQLWGSRVREEDGIPVMVIAPAEDGGSLKNEGSERIVPLHPAVIGAGFLEFAKSKGDGPLFYRRSSGKAIKRHASKGVTNRLSTWIRANGFTDERKAPNHALRHYFKSAAVKVGIADSLADAIQGHAAQGDAGRYRHFDTKTKAEAVALLSIPPKVAKSSAESGS</sequence>
<dbReference type="InterPro" id="IPR004107">
    <property type="entry name" value="Integrase_SAM-like_N"/>
</dbReference>
<dbReference type="InterPro" id="IPR044068">
    <property type="entry name" value="CB"/>
</dbReference>
<dbReference type="CDD" id="cd01184">
    <property type="entry name" value="INT_C_like_1"/>
    <property type="match status" value="1"/>
</dbReference>
<evidence type="ECO:0000256" key="1">
    <source>
        <dbReference type="ARBA" id="ARBA00008857"/>
    </source>
</evidence>
<evidence type="ECO:0000313" key="8">
    <source>
        <dbReference type="EMBL" id="MCZ7908333.1"/>
    </source>
</evidence>
<protein>
    <submittedName>
        <fullName evidence="8">Phage integrase SAM-like domain-containing protein</fullName>
    </submittedName>
</protein>
<dbReference type="GO" id="GO:0003677">
    <property type="term" value="F:DNA binding"/>
    <property type="evidence" value="ECO:0007669"/>
    <property type="project" value="UniProtKB-UniRule"/>
</dbReference>
<evidence type="ECO:0000259" key="7">
    <source>
        <dbReference type="PROSITE" id="PS51900"/>
    </source>
</evidence>